<comment type="similarity">
    <text evidence="7">Belongs to the phosphatidylethanolamine-binding protein family. Mitochondrion-specific ribosomal protein mL38 subfamily.</text>
</comment>
<dbReference type="PANTHER" id="PTHR11362">
    <property type="entry name" value="PHOSPHATIDYLETHANOLAMINE-BINDING PROTEIN"/>
    <property type="match status" value="1"/>
</dbReference>
<evidence type="ECO:0000256" key="1">
    <source>
        <dbReference type="ARBA" id="ARBA00004173"/>
    </source>
</evidence>
<dbReference type="STRING" id="199890.A0A182PWP7"/>
<dbReference type="FunFam" id="3.90.280.10:FF:000002">
    <property type="entry name" value="39S ribosomal protein L38, mitochondrial"/>
    <property type="match status" value="1"/>
</dbReference>
<dbReference type="InterPro" id="IPR035810">
    <property type="entry name" value="PEBP_euk"/>
</dbReference>
<dbReference type="SUPFAM" id="SSF49777">
    <property type="entry name" value="PEBP-like"/>
    <property type="match status" value="1"/>
</dbReference>
<protein>
    <recommendedName>
        <fullName evidence="8">Large ribosomal subunit protein mL38</fullName>
    </recommendedName>
    <alternativeName>
        <fullName evidence="9">39S ribosomal protein L38, mitochondrial</fullName>
    </alternativeName>
</protein>
<organism evidence="10 11">
    <name type="scientific">Anopheles epiroticus</name>
    <dbReference type="NCBI Taxonomy" id="199890"/>
    <lineage>
        <taxon>Eukaryota</taxon>
        <taxon>Metazoa</taxon>
        <taxon>Ecdysozoa</taxon>
        <taxon>Arthropoda</taxon>
        <taxon>Hexapoda</taxon>
        <taxon>Insecta</taxon>
        <taxon>Pterygota</taxon>
        <taxon>Neoptera</taxon>
        <taxon>Endopterygota</taxon>
        <taxon>Diptera</taxon>
        <taxon>Nematocera</taxon>
        <taxon>Culicoidea</taxon>
        <taxon>Culicidae</taxon>
        <taxon>Anophelinae</taxon>
        <taxon>Anopheles</taxon>
    </lineage>
</organism>
<evidence type="ECO:0000256" key="3">
    <source>
        <dbReference type="ARBA" id="ARBA00022980"/>
    </source>
</evidence>
<keyword evidence="11" id="KW-1185">Reference proteome</keyword>
<dbReference type="InterPro" id="IPR008914">
    <property type="entry name" value="PEBP"/>
</dbReference>
<sequence>QIHIDQVRIDWLETNGPFHIKQIAEHYGVYEHLFGNAFFVPRVALNIQYQCGESLHHVRFGNILKPSETQLPPRVQFDANINLTCNSKGKDVQSLWSLLLTNPDGHFEQNEKEYCHWFVGNIPNGDLKSGDELIPYLQPFPAKATGYQRYIFILYKQTNRINFSQYRQIDPYDLPARTFRTLDFYRQYQDHITPAGLAFFQSDWDASLPEFYHKKLQLQHPVFEYHFPASYIREQEWFPLRKPFNTYMDKYRDSALIRKEYLIRKFANTHPFEESEAPLRFPNAHPINDVPSWLGTEIRKDRLGWGRINDV</sequence>
<dbReference type="Gene3D" id="3.90.280.10">
    <property type="entry name" value="PEBP-like"/>
    <property type="match status" value="1"/>
</dbReference>
<keyword evidence="3" id="KW-0689">Ribosomal protein</keyword>
<dbReference type="CDD" id="cd00866">
    <property type="entry name" value="PEBP_euk"/>
    <property type="match status" value="1"/>
</dbReference>
<keyword evidence="4" id="KW-0175">Coiled coil</keyword>
<keyword evidence="5" id="KW-0496">Mitochondrion</keyword>
<dbReference type="EnsemblMetazoa" id="AEPI011384-RA">
    <property type="protein sequence ID" value="AEPI011384-PA"/>
    <property type="gene ID" value="AEPI011384"/>
</dbReference>
<evidence type="ECO:0000256" key="5">
    <source>
        <dbReference type="ARBA" id="ARBA00023128"/>
    </source>
</evidence>
<proteinExistence type="inferred from homology"/>
<evidence type="ECO:0000256" key="4">
    <source>
        <dbReference type="ARBA" id="ARBA00023054"/>
    </source>
</evidence>
<dbReference type="InterPro" id="IPR036610">
    <property type="entry name" value="PEBP-like_sf"/>
</dbReference>
<evidence type="ECO:0000256" key="8">
    <source>
        <dbReference type="ARBA" id="ARBA00039444"/>
    </source>
</evidence>
<keyword evidence="2" id="KW-0809">Transit peptide</keyword>
<evidence type="ECO:0000256" key="7">
    <source>
        <dbReference type="ARBA" id="ARBA00038016"/>
    </source>
</evidence>
<reference evidence="11" key="1">
    <citation type="submission" date="2013-03" db="EMBL/GenBank/DDBJ databases">
        <title>The Genome Sequence of Anopheles epiroticus epiroticus2.</title>
        <authorList>
            <consortium name="The Broad Institute Genomics Platform"/>
            <person name="Neafsey D.E."/>
            <person name="Howell P."/>
            <person name="Walker B."/>
            <person name="Young S.K."/>
            <person name="Zeng Q."/>
            <person name="Gargeya S."/>
            <person name="Fitzgerald M."/>
            <person name="Haas B."/>
            <person name="Abouelleil A."/>
            <person name="Allen A.W."/>
            <person name="Alvarado L."/>
            <person name="Arachchi H.M."/>
            <person name="Berlin A.M."/>
            <person name="Chapman S.B."/>
            <person name="Gainer-Dewar J."/>
            <person name="Goldberg J."/>
            <person name="Griggs A."/>
            <person name="Gujja S."/>
            <person name="Hansen M."/>
            <person name="Howarth C."/>
            <person name="Imamovic A."/>
            <person name="Ireland A."/>
            <person name="Larimer J."/>
            <person name="McCowan C."/>
            <person name="Murphy C."/>
            <person name="Pearson M."/>
            <person name="Poon T.W."/>
            <person name="Priest M."/>
            <person name="Roberts A."/>
            <person name="Saif S."/>
            <person name="Shea T."/>
            <person name="Sisk P."/>
            <person name="Sykes S."/>
            <person name="Wortman J."/>
            <person name="Nusbaum C."/>
            <person name="Birren B."/>
        </authorList>
    </citation>
    <scope>NUCLEOTIDE SEQUENCE [LARGE SCALE GENOMIC DNA]</scope>
    <source>
        <strain evidence="11">Epiroticus2</strain>
    </source>
</reference>
<evidence type="ECO:0000256" key="2">
    <source>
        <dbReference type="ARBA" id="ARBA00022946"/>
    </source>
</evidence>
<dbReference type="AlphaFoldDB" id="A0A182PWP7"/>
<keyword evidence="6" id="KW-0687">Ribonucleoprotein</keyword>
<dbReference type="Pfam" id="PF01161">
    <property type="entry name" value="PBP"/>
    <property type="match status" value="1"/>
</dbReference>
<evidence type="ECO:0000256" key="6">
    <source>
        <dbReference type="ARBA" id="ARBA00023274"/>
    </source>
</evidence>
<dbReference type="GO" id="GO:0005743">
    <property type="term" value="C:mitochondrial inner membrane"/>
    <property type="evidence" value="ECO:0007669"/>
    <property type="project" value="UniProtKB-ARBA"/>
</dbReference>
<dbReference type="Proteomes" id="UP000075885">
    <property type="component" value="Unassembled WGS sequence"/>
</dbReference>
<evidence type="ECO:0000313" key="10">
    <source>
        <dbReference type="EnsemblMetazoa" id="AEPI011384-PA"/>
    </source>
</evidence>
<evidence type="ECO:0000256" key="9">
    <source>
        <dbReference type="ARBA" id="ARBA00041206"/>
    </source>
</evidence>
<dbReference type="GO" id="GO:0005762">
    <property type="term" value="C:mitochondrial large ribosomal subunit"/>
    <property type="evidence" value="ECO:0007669"/>
    <property type="project" value="TreeGrafter"/>
</dbReference>
<dbReference type="PANTHER" id="PTHR11362:SF133">
    <property type="entry name" value="LARGE RIBOSOMAL SUBUNIT PROTEIN ML38"/>
    <property type="match status" value="1"/>
</dbReference>
<evidence type="ECO:0000313" key="11">
    <source>
        <dbReference type="Proteomes" id="UP000075885"/>
    </source>
</evidence>
<comment type="subcellular location">
    <subcellularLocation>
        <location evidence="1">Mitochondrion</location>
    </subcellularLocation>
</comment>
<accession>A0A182PWP7</accession>
<dbReference type="VEuPathDB" id="VectorBase:AEPI011384"/>
<reference evidence="10" key="2">
    <citation type="submission" date="2020-05" db="UniProtKB">
        <authorList>
            <consortium name="EnsemblMetazoa"/>
        </authorList>
    </citation>
    <scope>IDENTIFICATION</scope>
    <source>
        <strain evidence="10">Epiroticus2</strain>
    </source>
</reference>
<name>A0A182PWP7_9DIPT</name>